<dbReference type="AlphaFoldDB" id="A0A432LKB4"/>
<gene>
    <name evidence="3" type="ORF">EHV08_05510</name>
</gene>
<feature type="transmembrane region" description="Helical" evidence="1">
    <location>
        <begin position="169"/>
        <end position="187"/>
    </location>
</feature>
<keyword evidence="4" id="KW-1185">Reference proteome</keyword>
<keyword evidence="3" id="KW-0012">Acyltransferase</keyword>
<dbReference type="GO" id="GO:0016747">
    <property type="term" value="F:acyltransferase activity, transferring groups other than amino-acyl groups"/>
    <property type="evidence" value="ECO:0007669"/>
    <property type="project" value="InterPro"/>
</dbReference>
<evidence type="ECO:0000256" key="1">
    <source>
        <dbReference type="SAM" id="Phobius"/>
    </source>
</evidence>
<comment type="caution">
    <text evidence="3">The sequence shown here is derived from an EMBL/GenBank/DDBJ whole genome shotgun (WGS) entry which is preliminary data.</text>
</comment>
<reference evidence="3 4" key="1">
    <citation type="submission" date="2018-12" db="EMBL/GenBank/DDBJ databases">
        <title>Genome sequencing of Prevotella sp. KCOM 3155 (= JS262).</title>
        <authorList>
            <person name="Kook J.-K."/>
            <person name="Park S.-N."/>
            <person name="Lim Y.K."/>
        </authorList>
    </citation>
    <scope>NUCLEOTIDE SEQUENCE [LARGE SCALE GENOMIC DNA]</scope>
    <source>
        <strain evidence="3 4">KCOM 3155</strain>
    </source>
</reference>
<evidence type="ECO:0000259" key="2">
    <source>
        <dbReference type="Pfam" id="PF01757"/>
    </source>
</evidence>
<proteinExistence type="predicted"/>
<keyword evidence="1" id="KW-1133">Transmembrane helix</keyword>
<feature type="domain" description="Acyltransferase 3" evidence="2">
    <location>
        <begin position="6"/>
        <end position="345"/>
    </location>
</feature>
<organism evidence="3 4">
    <name type="scientific">Prevotella koreensis</name>
    <dbReference type="NCBI Taxonomy" id="2490854"/>
    <lineage>
        <taxon>Bacteria</taxon>
        <taxon>Pseudomonadati</taxon>
        <taxon>Bacteroidota</taxon>
        <taxon>Bacteroidia</taxon>
        <taxon>Bacteroidales</taxon>
        <taxon>Prevotellaceae</taxon>
        <taxon>Prevotella</taxon>
    </lineage>
</organism>
<feature type="transmembrane region" description="Helical" evidence="1">
    <location>
        <begin position="7"/>
        <end position="27"/>
    </location>
</feature>
<protein>
    <submittedName>
        <fullName evidence="3">Acyltransferase</fullName>
    </submittedName>
</protein>
<accession>A0A432LKB4</accession>
<feature type="transmembrane region" description="Helical" evidence="1">
    <location>
        <begin position="114"/>
        <end position="131"/>
    </location>
</feature>
<feature type="transmembrane region" description="Helical" evidence="1">
    <location>
        <begin position="271"/>
        <end position="288"/>
    </location>
</feature>
<dbReference type="RefSeq" id="WP_126678425.1">
    <property type="nucleotide sequence ID" value="NZ_RYYU01000001.1"/>
</dbReference>
<sequence length="356" mass="40991">MDIRNNCLRGIAILGIMLHNYCHWLGFAVKENEYTFDASKPMQFWEKLTSFDPDIFIHFFSFLGHYGVPIFLFVSGYGLVKKYEGAAVGDTFSAQPPTQNALHIPFMRYHFLKLFRLMVVGYIVFVAVYFLRNDDGGVIYSFDKVLAQLGMVVNFVFKHPDKIIKPGPYWYFGLMLQLYALYIILYHRSRSWKTLVVTVVACWALQWGANAVDEGLLNYLRYNFFGAVMPFAMGIAYARWGRELPRMGYFALALVSSFVVLYGGFWFQGWLWVPAFVVIGAVSTVRLLPTRLLNAFAWVGSLSATIFVTHPIAREIIIGHYRRSEIYSGLVIYVFTAFAMAMLLRYLLKYIPKPKI</sequence>
<keyword evidence="1" id="KW-0812">Transmembrane</keyword>
<keyword evidence="1" id="KW-0472">Membrane</keyword>
<feature type="transmembrane region" description="Helical" evidence="1">
    <location>
        <begin position="295"/>
        <end position="314"/>
    </location>
</feature>
<dbReference type="Proteomes" id="UP000278983">
    <property type="component" value="Unassembled WGS sequence"/>
</dbReference>
<feature type="transmembrane region" description="Helical" evidence="1">
    <location>
        <begin position="326"/>
        <end position="348"/>
    </location>
</feature>
<evidence type="ECO:0000313" key="3">
    <source>
        <dbReference type="EMBL" id="RUL59264.1"/>
    </source>
</evidence>
<dbReference type="Pfam" id="PF01757">
    <property type="entry name" value="Acyl_transf_3"/>
    <property type="match status" value="1"/>
</dbReference>
<keyword evidence="3" id="KW-0808">Transferase</keyword>
<name>A0A432LKB4_9BACT</name>
<dbReference type="EMBL" id="RYYU01000001">
    <property type="protein sequence ID" value="RUL59264.1"/>
    <property type="molecule type" value="Genomic_DNA"/>
</dbReference>
<feature type="transmembrane region" description="Helical" evidence="1">
    <location>
        <begin position="247"/>
        <end position="265"/>
    </location>
</feature>
<feature type="transmembrane region" description="Helical" evidence="1">
    <location>
        <begin position="55"/>
        <end position="74"/>
    </location>
</feature>
<evidence type="ECO:0000313" key="4">
    <source>
        <dbReference type="Proteomes" id="UP000278983"/>
    </source>
</evidence>
<dbReference type="OrthoDB" id="128906at2"/>
<feature type="transmembrane region" description="Helical" evidence="1">
    <location>
        <begin position="222"/>
        <end position="240"/>
    </location>
</feature>
<dbReference type="InterPro" id="IPR002656">
    <property type="entry name" value="Acyl_transf_3_dom"/>
</dbReference>